<feature type="binding site" evidence="6">
    <location>
        <position position="207"/>
    </location>
    <ligand>
        <name>Zn(2+)</name>
        <dbReference type="ChEBI" id="CHEBI:29105"/>
        <label>1</label>
    </ligand>
</feature>
<dbReference type="PANTHER" id="PTHR43096">
    <property type="entry name" value="DNAJ HOMOLOG 1, MITOCHONDRIAL-RELATED"/>
    <property type="match status" value="1"/>
</dbReference>
<dbReference type="GO" id="GO:0008270">
    <property type="term" value="F:zinc ion binding"/>
    <property type="evidence" value="ECO:0007669"/>
    <property type="project" value="UniProtKB-UniRule"/>
</dbReference>
<keyword evidence="4 6" id="KW-0862">Zinc</keyword>
<gene>
    <name evidence="6" type="primary">dnaJ</name>
    <name evidence="7" type="ordered locus">Aboo_1350</name>
</gene>
<feature type="repeat" description="CXXCXGXG motif" evidence="6">
    <location>
        <begin position="167"/>
        <end position="174"/>
    </location>
</feature>
<dbReference type="Gene3D" id="2.10.230.10">
    <property type="entry name" value="Heat shock protein DnaJ, cysteine-rich domain"/>
    <property type="match status" value="1"/>
</dbReference>
<dbReference type="SUPFAM" id="SSF57938">
    <property type="entry name" value="DnaJ/Hsp40 cysteine-rich domain"/>
    <property type="match status" value="1"/>
</dbReference>
<organism evidence="7 8">
    <name type="scientific">Aciduliprofundum boonei (strain DSM 19572 / T469)</name>
    <dbReference type="NCBI Taxonomy" id="439481"/>
    <lineage>
        <taxon>Archaea</taxon>
        <taxon>Methanobacteriati</taxon>
        <taxon>Thermoplasmatota</taxon>
        <taxon>DHVE2 group</taxon>
        <taxon>Candidatus Aciduliprofundum</taxon>
    </lineage>
</organism>
<dbReference type="eggNOG" id="arCOG02846">
    <property type="taxonomic scope" value="Archaea"/>
</dbReference>
<reference evidence="7" key="1">
    <citation type="submission" date="2010-02" db="EMBL/GenBank/DDBJ databases">
        <title>Complete sequence of Aciduliprofundum boonei T469.</title>
        <authorList>
            <consortium name="US DOE Joint Genome Institute"/>
            <person name="Lucas S."/>
            <person name="Copeland A."/>
            <person name="Lapidus A."/>
            <person name="Cheng J.-F."/>
            <person name="Bruce D."/>
            <person name="Goodwin L."/>
            <person name="Pitluck S."/>
            <person name="Saunders E."/>
            <person name="Detter J.C."/>
            <person name="Han C."/>
            <person name="Tapia R."/>
            <person name="Land M."/>
            <person name="Hauser L."/>
            <person name="Kyrpides N."/>
            <person name="Mikhailova N."/>
            <person name="Flores G."/>
            <person name="Reysenbach A.-L."/>
            <person name="Woyke T."/>
        </authorList>
    </citation>
    <scope>NUCLEOTIDE SEQUENCE</scope>
    <source>
        <strain evidence="7">T469</strain>
    </source>
</reference>
<evidence type="ECO:0000256" key="2">
    <source>
        <dbReference type="ARBA" id="ARBA00022737"/>
    </source>
</evidence>
<dbReference type="STRING" id="439481.Aboo_1350"/>
<evidence type="ECO:0000256" key="5">
    <source>
        <dbReference type="ARBA" id="ARBA00023186"/>
    </source>
</evidence>
<dbReference type="Pfam" id="PF00226">
    <property type="entry name" value="DnaJ"/>
    <property type="match status" value="1"/>
</dbReference>
<dbReference type="InterPro" id="IPR002939">
    <property type="entry name" value="DnaJ_C"/>
</dbReference>
<dbReference type="InterPro" id="IPR001305">
    <property type="entry name" value="HSP_DnaJ_Cys-rich_dom"/>
</dbReference>
<dbReference type="CDD" id="cd10747">
    <property type="entry name" value="DnaJ_C"/>
    <property type="match status" value="1"/>
</dbReference>
<feature type="binding site" evidence="6">
    <location>
        <position position="196"/>
    </location>
    <ligand>
        <name>Zn(2+)</name>
        <dbReference type="ChEBI" id="CHEBI:29105"/>
        <label>2</label>
    </ligand>
</feature>
<dbReference type="OrthoDB" id="8967at2157"/>
<dbReference type="GO" id="GO:0042026">
    <property type="term" value="P:protein refolding"/>
    <property type="evidence" value="ECO:0007669"/>
    <property type="project" value="TreeGrafter"/>
</dbReference>
<feature type="binding site" evidence="6">
    <location>
        <position position="150"/>
    </location>
    <ligand>
        <name>Zn(2+)</name>
        <dbReference type="ChEBI" id="CHEBI:29105"/>
        <label>1</label>
    </ligand>
</feature>
<comment type="domain">
    <text evidence="6">The J domain is necessary and sufficient to stimulate DnaK ATPase activity. Zinc center 1 plays an important role in the autonomous, DnaK-independent chaperone activity of DnaJ. Zinc center 2 is essential for interaction with DnaK and for DnaJ activity.</text>
</comment>
<dbReference type="CDD" id="cd06257">
    <property type="entry name" value="DnaJ"/>
    <property type="match status" value="1"/>
</dbReference>
<proteinExistence type="inferred from homology"/>
<keyword evidence="6" id="KW-0963">Cytoplasm</keyword>
<dbReference type="NCBIfam" id="TIGR02349">
    <property type="entry name" value="DnaJ_bact"/>
    <property type="match status" value="1"/>
</dbReference>
<dbReference type="InterPro" id="IPR001623">
    <property type="entry name" value="DnaJ_domain"/>
</dbReference>
<feature type="binding site" evidence="6">
    <location>
        <position position="167"/>
    </location>
    <ligand>
        <name>Zn(2+)</name>
        <dbReference type="ChEBI" id="CHEBI:29105"/>
        <label>2</label>
    </ligand>
</feature>
<keyword evidence="6" id="KW-0235">DNA replication</keyword>
<dbReference type="FunFam" id="1.10.287.110:FF:000034">
    <property type="entry name" value="Chaperone protein DnaJ"/>
    <property type="match status" value="1"/>
</dbReference>
<dbReference type="InterPro" id="IPR036869">
    <property type="entry name" value="J_dom_sf"/>
</dbReference>
<name>B5ICS5_ACIB4</name>
<dbReference type="PROSITE" id="PS00636">
    <property type="entry name" value="DNAJ_1"/>
    <property type="match status" value="1"/>
</dbReference>
<feature type="binding site" evidence="6">
    <location>
        <position position="153"/>
    </location>
    <ligand>
        <name>Zn(2+)</name>
        <dbReference type="ChEBI" id="CHEBI:29105"/>
        <label>1</label>
    </ligand>
</feature>
<keyword evidence="5 6" id="KW-0143">Chaperone</keyword>
<dbReference type="SUPFAM" id="SSF46565">
    <property type="entry name" value="Chaperone J-domain"/>
    <property type="match status" value="1"/>
</dbReference>
<dbReference type="GO" id="GO:0005737">
    <property type="term" value="C:cytoplasm"/>
    <property type="evidence" value="ECO:0007669"/>
    <property type="project" value="UniProtKB-SubCell"/>
</dbReference>
<dbReference type="HOGENOM" id="CLU_017633_0_7_2"/>
<dbReference type="Pfam" id="PF00684">
    <property type="entry name" value="DnaJ_CXXCXGXG"/>
    <property type="match status" value="1"/>
</dbReference>
<dbReference type="InterPro" id="IPR008971">
    <property type="entry name" value="HSP40/DnaJ_pept-bd"/>
</dbReference>
<feature type="binding site" evidence="6">
    <location>
        <position position="210"/>
    </location>
    <ligand>
        <name>Zn(2+)</name>
        <dbReference type="ChEBI" id="CHEBI:29105"/>
        <label>1</label>
    </ligand>
</feature>
<feature type="binding site" evidence="6">
    <location>
        <position position="170"/>
    </location>
    <ligand>
        <name>Zn(2+)</name>
        <dbReference type="ChEBI" id="CHEBI:29105"/>
        <label>2</label>
    </ligand>
</feature>
<evidence type="ECO:0000256" key="1">
    <source>
        <dbReference type="ARBA" id="ARBA00022723"/>
    </source>
</evidence>
<protein>
    <recommendedName>
        <fullName evidence="6">Chaperone protein DnaJ</fullName>
    </recommendedName>
</protein>
<comment type="cofactor">
    <cofactor evidence="6">
        <name>Zn(2+)</name>
        <dbReference type="ChEBI" id="CHEBI:29105"/>
    </cofactor>
    <text evidence="6">Binds 2 Zn(2+) ions per monomer.</text>
</comment>
<dbReference type="RefSeq" id="WP_008083828.1">
    <property type="nucleotide sequence ID" value="NC_013926.1"/>
</dbReference>
<comment type="function">
    <text evidence="6">Participates actively in the response to hyperosmotic and heat shock by preventing the aggregation of stress-denatured proteins and by disaggregating proteins, also in an autonomous, DnaK-independent fashion. Unfolded proteins bind initially to DnaJ; upon interaction with the DnaJ-bound protein, DnaK hydrolyzes its bound ATP, resulting in the formation of a stable complex. GrpE releases ADP from DnaK; ATP binding to DnaK triggers the release of the substrate protein, thus completing the reaction cycle. Several rounds of ATP-dependent interactions between DnaJ, DnaK and GrpE are required for fully efficient folding. Also involved, together with DnaK and GrpE, in the DNA replication of plasmids through activation of initiation proteins.</text>
</comment>
<dbReference type="PROSITE" id="PS51188">
    <property type="entry name" value="ZF_CR"/>
    <property type="match status" value="1"/>
</dbReference>
<dbReference type="SMART" id="SM00271">
    <property type="entry name" value="DnaJ"/>
    <property type="match status" value="1"/>
</dbReference>
<dbReference type="PRINTS" id="PR00625">
    <property type="entry name" value="JDOMAIN"/>
</dbReference>
<dbReference type="GO" id="GO:0009408">
    <property type="term" value="P:response to heat"/>
    <property type="evidence" value="ECO:0007669"/>
    <property type="project" value="InterPro"/>
</dbReference>
<keyword evidence="6" id="KW-0346">Stress response</keyword>
<keyword evidence="3 6" id="KW-0863">Zinc-finger</keyword>
<keyword evidence="2 6" id="KW-0677">Repeat</keyword>
<feature type="repeat" description="CXXCXGXG motif" evidence="6">
    <location>
        <begin position="207"/>
        <end position="214"/>
    </location>
</feature>
<dbReference type="KEGG" id="abi:Aboo_1350"/>
<dbReference type="PROSITE" id="PS50076">
    <property type="entry name" value="DNAJ_2"/>
    <property type="match status" value="1"/>
</dbReference>
<dbReference type="SUPFAM" id="SSF49493">
    <property type="entry name" value="HSP40/DnaJ peptide-binding domain"/>
    <property type="match status" value="2"/>
</dbReference>
<comment type="subcellular location">
    <subcellularLocation>
        <location evidence="6">Cytoplasm</location>
    </subcellularLocation>
</comment>
<dbReference type="FunFam" id="2.10.230.10:FF:000002">
    <property type="entry name" value="Molecular chaperone DnaJ"/>
    <property type="match status" value="1"/>
</dbReference>
<accession>B5ICS5</accession>
<dbReference type="eggNOG" id="arCOG06880">
    <property type="taxonomic scope" value="Archaea"/>
</dbReference>
<feature type="repeat" description="CXXCXGXG motif" evidence="6">
    <location>
        <begin position="150"/>
        <end position="157"/>
    </location>
</feature>
<dbReference type="NCBIfam" id="NF008035">
    <property type="entry name" value="PRK10767.1"/>
    <property type="match status" value="1"/>
</dbReference>
<dbReference type="GO" id="GO:0005524">
    <property type="term" value="F:ATP binding"/>
    <property type="evidence" value="ECO:0007669"/>
    <property type="project" value="InterPro"/>
</dbReference>
<evidence type="ECO:0000256" key="6">
    <source>
        <dbReference type="HAMAP-Rule" id="MF_01152"/>
    </source>
</evidence>
<dbReference type="InterPro" id="IPR018253">
    <property type="entry name" value="DnaJ_domain_CS"/>
</dbReference>
<evidence type="ECO:0000256" key="3">
    <source>
        <dbReference type="ARBA" id="ARBA00022771"/>
    </source>
</evidence>
<dbReference type="EMBL" id="CP001941">
    <property type="protein sequence ID" value="ADD09158.1"/>
    <property type="molecule type" value="Genomic_DNA"/>
</dbReference>
<dbReference type="GO" id="GO:0051082">
    <property type="term" value="F:unfolded protein binding"/>
    <property type="evidence" value="ECO:0007669"/>
    <property type="project" value="UniProtKB-UniRule"/>
</dbReference>
<dbReference type="CDD" id="cd10719">
    <property type="entry name" value="DnaJ_zf"/>
    <property type="match status" value="1"/>
</dbReference>
<dbReference type="Gene3D" id="1.10.287.110">
    <property type="entry name" value="DnaJ domain"/>
    <property type="match status" value="1"/>
</dbReference>
<dbReference type="Pfam" id="PF01556">
    <property type="entry name" value="DnaJ_C"/>
    <property type="match status" value="1"/>
</dbReference>
<dbReference type="GeneID" id="8828312"/>
<dbReference type="Gene3D" id="2.60.260.20">
    <property type="entry name" value="Urease metallochaperone UreE, N-terminal domain"/>
    <property type="match status" value="2"/>
</dbReference>
<sequence length="368" mass="41041">MGKDYYEILGVSRNATKDEIKRAYRRLAKKYHPDLNPDNREEAEEKFKEISEAYEVLMDDKKREIYDKYGEDGLKGRVFNEGGFTWNDFTHFSDLNDIFGGFGDFFRDFFGFSQPRENRGKDVAVRVTIDLKDVITGVDKEVKVKTYVTCPVCHGTGATPGSSVKTCPACGGTGQKRVVKRMGPLQFVSVTTCDVCHGTGKIIEKPCPECRGTGRVLGEKTYTVHIPPGIKEDDTLRIRGKGEIPEGKGVPGDLYIYVHINKPEGVWIDGLDIHKNISVAYPIAVLGGEINVELLNDTQKIKIPPGTQSGSTLTLKGMGLPPFGGGRRGNFILHVEIEVPKKLSKRGKELVRELAKELNVETKRGWFR</sequence>
<dbReference type="AlphaFoldDB" id="B5ICS5"/>
<dbReference type="InterPro" id="IPR036410">
    <property type="entry name" value="HSP_DnaJ_Cys-rich_dom_sf"/>
</dbReference>
<comment type="similarity">
    <text evidence="6">Belongs to the DnaJ family.</text>
</comment>
<feature type="repeat" description="CXXCXGXG motif" evidence="6">
    <location>
        <begin position="193"/>
        <end position="200"/>
    </location>
</feature>
<dbReference type="HAMAP" id="MF_01152">
    <property type="entry name" value="DnaJ"/>
    <property type="match status" value="1"/>
</dbReference>
<evidence type="ECO:0000256" key="4">
    <source>
        <dbReference type="ARBA" id="ARBA00022833"/>
    </source>
</evidence>
<dbReference type="GO" id="GO:0006260">
    <property type="term" value="P:DNA replication"/>
    <property type="evidence" value="ECO:0007669"/>
    <property type="project" value="UniProtKB-KW"/>
</dbReference>
<evidence type="ECO:0000313" key="7">
    <source>
        <dbReference type="EMBL" id="ADD09158.1"/>
    </source>
</evidence>
<dbReference type="InterPro" id="IPR012724">
    <property type="entry name" value="DnaJ"/>
</dbReference>
<keyword evidence="1 6" id="KW-0479">Metal-binding</keyword>
<feature type="binding site" evidence="6">
    <location>
        <position position="193"/>
    </location>
    <ligand>
        <name>Zn(2+)</name>
        <dbReference type="ChEBI" id="CHEBI:29105"/>
        <label>2</label>
    </ligand>
</feature>
<dbReference type="PANTHER" id="PTHR43096:SF10">
    <property type="entry name" value="CHAPERONE PROTEIN DNAJ A6, CHLOROPLASTIC"/>
    <property type="match status" value="1"/>
</dbReference>
<dbReference type="GO" id="GO:0031072">
    <property type="term" value="F:heat shock protein binding"/>
    <property type="evidence" value="ECO:0007669"/>
    <property type="project" value="InterPro"/>
</dbReference>
<comment type="subunit">
    <text evidence="6">Homodimer.</text>
</comment>
<evidence type="ECO:0000313" key="8">
    <source>
        <dbReference type="Proteomes" id="UP000001400"/>
    </source>
</evidence>
<keyword evidence="8" id="KW-1185">Reference proteome</keyword>
<dbReference type="Proteomes" id="UP000001400">
    <property type="component" value="Chromosome"/>
</dbReference>